<gene>
    <name evidence="4" type="ORF">QVD17_13991</name>
</gene>
<dbReference type="SUPFAM" id="SSF46565">
    <property type="entry name" value="Chaperone J-domain"/>
    <property type="match status" value="1"/>
</dbReference>
<proteinExistence type="predicted"/>
<dbReference type="EMBL" id="JAUHHV010000003">
    <property type="protein sequence ID" value="KAK1430891.1"/>
    <property type="molecule type" value="Genomic_DNA"/>
</dbReference>
<dbReference type="Pfam" id="PF00226">
    <property type="entry name" value="DnaJ"/>
    <property type="match status" value="1"/>
</dbReference>
<dbReference type="SMART" id="SM00271">
    <property type="entry name" value="DnaJ"/>
    <property type="match status" value="1"/>
</dbReference>
<dbReference type="Pfam" id="PF14901">
    <property type="entry name" value="Jiv90"/>
    <property type="match status" value="1"/>
</dbReference>
<accession>A0AAD8P3R8</accession>
<dbReference type="InterPro" id="IPR032843">
    <property type="entry name" value="Jiv"/>
</dbReference>
<feature type="region of interest" description="Disordered" evidence="1">
    <location>
        <begin position="548"/>
        <end position="574"/>
    </location>
</feature>
<dbReference type="InterPro" id="IPR036869">
    <property type="entry name" value="J_dom_sf"/>
</dbReference>
<name>A0AAD8P3R8_TARER</name>
<dbReference type="InterPro" id="IPR018253">
    <property type="entry name" value="DnaJ_domain_CS"/>
</dbReference>
<protein>
    <recommendedName>
        <fullName evidence="3">J domain-containing protein</fullName>
    </recommendedName>
</protein>
<dbReference type="AlphaFoldDB" id="A0AAD8P3R8"/>
<dbReference type="PROSITE" id="PS50076">
    <property type="entry name" value="DNAJ_2"/>
    <property type="match status" value="1"/>
</dbReference>
<dbReference type="Proteomes" id="UP001229421">
    <property type="component" value="Unassembled WGS sequence"/>
</dbReference>
<dbReference type="CDD" id="cd06257">
    <property type="entry name" value="DnaJ"/>
    <property type="match status" value="1"/>
</dbReference>
<keyword evidence="2" id="KW-0812">Transmembrane</keyword>
<evidence type="ECO:0000256" key="2">
    <source>
        <dbReference type="SAM" id="Phobius"/>
    </source>
</evidence>
<keyword evidence="2" id="KW-1133">Transmembrane helix</keyword>
<dbReference type="PANTHER" id="PTHR45270:SF5">
    <property type="entry name" value="DNAJ DOMAIN, CLEAVAGE INDUCING MOLECULAR CHAPERONE, JIV, CHAPERONE J-DOMAIN SUPERFAMILY"/>
    <property type="match status" value="1"/>
</dbReference>
<feature type="region of interest" description="Disordered" evidence="1">
    <location>
        <begin position="382"/>
        <end position="401"/>
    </location>
</feature>
<feature type="transmembrane region" description="Helical" evidence="2">
    <location>
        <begin position="157"/>
        <end position="179"/>
    </location>
</feature>
<dbReference type="PRINTS" id="PR00625">
    <property type="entry name" value="JDOMAIN"/>
</dbReference>
<dbReference type="InterPro" id="IPR001623">
    <property type="entry name" value="DnaJ_domain"/>
</dbReference>
<evidence type="ECO:0000313" key="5">
    <source>
        <dbReference type="Proteomes" id="UP001229421"/>
    </source>
</evidence>
<feature type="transmembrane region" description="Helical" evidence="2">
    <location>
        <begin position="118"/>
        <end position="145"/>
    </location>
</feature>
<feature type="transmembrane region" description="Helical" evidence="2">
    <location>
        <begin position="79"/>
        <end position="112"/>
    </location>
</feature>
<evidence type="ECO:0000256" key="1">
    <source>
        <dbReference type="SAM" id="MobiDB-lite"/>
    </source>
</evidence>
<evidence type="ECO:0000313" key="4">
    <source>
        <dbReference type="EMBL" id="KAK1430891.1"/>
    </source>
</evidence>
<feature type="compositionally biased region" description="Basic residues" evidence="1">
    <location>
        <begin position="563"/>
        <end position="574"/>
    </location>
</feature>
<organism evidence="4 5">
    <name type="scientific">Tagetes erecta</name>
    <name type="common">African marigold</name>
    <dbReference type="NCBI Taxonomy" id="13708"/>
    <lineage>
        <taxon>Eukaryota</taxon>
        <taxon>Viridiplantae</taxon>
        <taxon>Streptophyta</taxon>
        <taxon>Embryophyta</taxon>
        <taxon>Tracheophyta</taxon>
        <taxon>Spermatophyta</taxon>
        <taxon>Magnoliopsida</taxon>
        <taxon>eudicotyledons</taxon>
        <taxon>Gunneridae</taxon>
        <taxon>Pentapetalae</taxon>
        <taxon>asterids</taxon>
        <taxon>campanulids</taxon>
        <taxon>Asterales</taxon>
        <taxon>Asteraceae</taxon>
        <taxon>Asteroideae</taxon>
        <taxon>Heliantheae alliance</taxon>
        <taxon>Tageteae</taxon>
        <taxon>Tagetes</taxon>
    </lineage>
</organism>
<dbReference type="PROSITE" id="PS00636">
    <property type="entry name" value="DNAJ_1"/>
    <property type="match status" value="1"/>
</dbReference>
<comment type="caution">
    <text evidence="4">The sequence shown here is derived from an EMBL/GenBank/DDBJ whole genome shotgun (WGS) entry which is preliminary data.</text>
</comment>
<reference evidence="4" key="1">
    <citation type="journal article" date="2023" name="bioRxiv">
        <title>Improved chromosome-level genome assembly for marigold (Tagetes erecta).</title>
        <authorList>
            <person name="Jiang F."/>
            <person name="Yuan L."/>
            <person name="Wang S."/>
            <person name="Wang H."/>
            <person name="Xu D."/>
            <person name="Wang A."/>
            <person name="Fan W."/>
        </authorList>
    </citation>
    <scope>NUCLEOTIDE SEQUENCE</scope>
    <source>
        <strain evidence="4">WSJ</strain>
        <tissue evidence="4">Leaf</tissue>
    </source>
</reference>
<dbReference type="Gene3D" id="1.10.287.110">
    <property type="entry name" value="DnaJ domain"/>
    <property type="match status" value="1"/>
</dbReference>
<feature type="domain" description="J" evidence="3">
    <location>
        <begin position="313"/>
        <end position="380"/>
    </location>
</feature>
<dbReference type="PANTHER" id="PTHR45270">
    <property type="entry name" value="OS03G0832900 PROTEIN"/>
    <property type="match status" value="1"/>
</dbReference>
<feature type="transmembrane region" description="Helical" evidence="2">
    <location>
        <begin position="39"/>
        <end position="58"/>
    </location>
</feature>
<keyword evidence="2" id="KW-0472">Membrane</keyword>
<evidence type="ECO:0000259" key="3">
    <source>
        <dbReference type="PROSITE" id="PS50076"/>
    </source>
</evidence>
<keyword evidence="5" id="KW-1185">Reference proteome</keyword>
<sequence>MEDMMLFWKWVLSETQFYSAMKAACCFKDSVLGYVARHWPSVCYGCWTVAKILWCFLIRWKDCFVRGSRSFFELGTAALLVIIWSCFLSLTSMSCLLCVVLCMGAAACAIHYLGHTPGVFIVGLIAILVLWMYGNFWITGTLFIVGGYLFSRKHARLVVLVATLYALHYVKVQVGWSGFLVSINLAFISNDALNCILQWCDHLSEKTQYEEQNFPDSFVEEEFRPASEFFSSSDEAEKVNPTVETEKVNPTNENGKVKPTVEAEKVQSCGSLNKKQDSPKVVINKPKESTPVAVVKSDVNAINEMKRIVGCMDHYEALGLSRYKKIDAVLLKKEYRKKAMLVHPDKNMGSALASESFKKIQCAYEVLSDSLKKRDYDEQLRKKESKTLSHKSPSSSHQENSDYCSVESRRIQCTKCGHSHVWICTSRSKSKARWCQDCCQYHQAKDGDGWVEYKGSLSFDRPNKMEIPRAFVCAESKIFDVSEWAICQGMGCRPNTHRPTFHVNMVGLEKPERSNSSRYPWDLDAKMADEDEDFELWLKQALASGLFSETSKRRKSWGPFKLPQKKGTKHRMSQ</sequence>